<evidence type="ECO:0000313" key="13">
    <source>
        <dbReference type="EMBL" id="RKO99600.1"/>
    </source>
</evidence>
<keyword evidence="14" id="KW-1185">Reference proteome</keyword>
<keyword evidence="8 10" id="KW-0472">Membrane</keyword>
<gene>
    <name evidence="13" type="ORF">CXG81DRAFT_20332</name>
</gene>
<accession>A0A4P9X3K4</accession>
<keyword evidence="7 10" id="KW-1133">Transmembrane helix</keyword>
<evidence type="ECO:0000256" key="2">
    <source>
        <dbReference type="ARBA" id="ARBA00008203"/>
    </source>
</evidence>
<dbReference type="Proteomes" id="UP000274922">
    <property type="component" value="Unassembled WGS sequence"/>
</dbReference>
<dbReference type="GO" id="GO:0006078">
    <property type="term" value="P:(1-&gt;6)-beta-D-glucan biosynthetic process"/>
    <property type="evidence" value="ECO:0007669"/>
    <property type="project" value="TreeGrafter"/>
</dbReference>
<dbReference type="STRING" id="1555241.A0A4P9X3K4"/>
<evidence type="ECO:0000256" key="10">
    <source>
        <dbReference type="SAM" id="Phobius"/>
    </source>
</evidence>
<evidence type="ECO:0000256" key="1">
    <source>
        <dbReference type="ARBA" id="ARBA00004389"/>
    </source>
</evidence>
<evidence type="ECO:0000256" key="3">
    <source>
        <dbReference type="ARBA" id="ARBA00022089"/>
    </source>
</evidence>
<sequence>MPASSMARRLLSGLLVVATALTAVNAFSQTVPLWIWSDAPSPSTAAAAARTRYVQADRIEVDLLAQLDCHQHYLLIEQPQLDAAALHAHGDALHALVPDGWHAAHFPYVENTMLSTDMQAHIRRTCGARDNVVIRDDATTIHRSHLVLFWYDCDSGETLPLDLERPSMLHWRLGPLNRHAASQLAQQKAKLADVAAQLRGAYPDLLIVFTAAPAAEADHARLARRAVDDSNLPFPGVKAAGIPYSKRSLFAKYVFFNQGTFHGILVVLLAIAIALSGVRILLSVQAPSRFESPQREKAK</sequence>
<dbReference type="Pfam" id="PF20520">
    <property type="entry name" value="Ac45-VOA1_TM"/>
    <property type="match status" value="1"/>
</dbReference>
<comment type="subcellular location">
    <subcellularLocation>
        <location evidence="1">Endoplasmic reticulum membrane</location>
        <topology evidence="1">Single-pass membrane protein</topology>
    </subcellularLocation>
</comment>
<protein>
    <recommendedName>
        <fullName evidence="3">Protein BIG1</fullName>
    </recommendedName>
</protein>
<feature type="chain" id="PRO_5020804376" description="Protein BIG1" evidence="11">
    <location>
        <begin position="27"/>
        <end position="299"/>
    </location>
</feature>
<evidence type="ECO:0000256" key="7">
    <source>
        <dbReference type="ARBA" id="ARBA00022989"/>
    </source>
</evidence>
<evidence type="ECO:0000256" key="11">
    <source>
        <dbReference type="SAM" id="SignalP"/>
    </source>
</evidence>
<keyword evidence="5 11" id="KW-0732">Signal</keyword>
<dbReference type="InterPro" id="IPR046756">
    <property type="entry name" value="VAS1/VOA1_TM"/>
</dbReference>
<keyword evidence="6" id="KW-0256">Endoplasmic reticulum</keyword>
<evidence type="ECO:0000256" key="5">
    <source>
        <dbReference type="ARBA" id="ARBA00022729"/>
    </source>
</evidence>
<evidence type="ECO:0000256" key="9">
    <source>
        <dbReference type="ARBA" id="ARBA00023316"/>
    </source>
</evidence>
<dbReference type="GO" id="GO:0005789">
    <property type="term" value="C:endoplasmic reticulum membrane"/>
    <property type="evidence" value="ECO:0007669"/>
    <property type="project" value="UniProtKB-SubCell"/>
</dbReference>
<evidence type="ECO:0000313" key="14">
    <source>
        <dbReference type="Proteomes" id="UP000274922"/>
    </source>
</evidence>
<dbReference type="PANTHER" id="PTHR28285">
    <property type="entry name" value="PROTEIN BIG1"/>
    <property type="match status" value="1"/>
</dbReference>
<feature type="signal peptide" evidence="11">
    <location>
        <begin position="1"/>
        <end position="26"/>
    </location>
</feature>
<dbReference type="GO" id="GO:0009272">
    <property type="term" value="P:fungal-type cell wall biogenesis"/>
    <property type="evidence" value="ECO:0007669"/>
    <property type="project" value="TreeGrafter"/>
</dbReference>
<evidence type="ECO:0000256" key="4">
    <source>
        <dbReference type="ARBA" id="ARBA00022692"/>
    </source>
</evidence>
<dbReference type="EMBL" id="ML014272">
    <property type="protein sequence ID" value="RKO99600.1"/>
    <property type="molecule type" value="Genomic_DNA"/>
</dbReference>
<dbReference type="GO" id="GO:0071555">
    <property type="term" value="P:cell wall organization"/>
    <property type="evidence" value="ECO:0007669"/>
    <property type="project" value="UniProtKB-KW"/>
</dbReference>
<name>A0A4P9X3K4_9FUNG</name>
<evidence type="ECO:0000259" key="12">
    <source>
        <dbReference type="Pfam" id="PF20520"/>
    </source>
</evidence>
<feature type="transmembrane region" description="Helical" evidence="10">
    <location>
        <begin position="261"/>
        <end position="282"/>
    </location>
</feature>
<proteinExistence type="inferred from homology"/>
<evidence type="ECO:0000256" key="6">
    <source>
        <dbReference type="ARBA" id="ARBA00022824"/>
    </source>
</evidence>
<keyword evidence="4 10" id="KW-0812">Transmembrane</keyword>
<comment type="similarity">
    <text evidence="2">Belongs to the BIG1 family.</text>
</comment>
<dbReference type="AlphaFoldDB" id="A0A4P9X3K4"/>
<keyword evidence="9" id="KW-0961">Cell wall biogenesis/degradation</keyword>
<evidence type="ECO:0000256" key="8">
    <source>
        <dbReference type="ARBA" id="ARBA00023136"/>
    </source>
</evidence>
<dbReference type="PANTHER" id="PTHR28285:SF1">
    <property type="entry name" value="PROTEIN BIG1"/>
    <property type="match status" value="1"/>
</dbReference>
<dbReference type="InterPro" id="IPR037654">
    <property type="entry name" value="Big1"/>
</dbReference>
<dbReference type="OrthoDB" id="10029326at2759"/>
<reference evidence="14" key="1">
    <citation type="journal article" date="2018" name="Nat. Microbiol.">
        <title>Leveraging single-cell genomics to expand the fungal tree of life.</title>
        <authorList>
            <person name="Ahrendt S.R."/>
            <person name="Quandt C.A."/>
            <person name="Ciobanu D."/>
            <person name="Clum A."/>
            <person name="Salamov A."/>
            <person name="Andreopoulos B."/>
            <person name="Cheng J.F."/>
            <person name="Woyke T."/>
            <person name="Pelin A."/>
            <person name="Henrissat B."/>
            <person name="Reynolds N.K."/>
            <person name="Benny G.L."/>
            <person name="Smith M.E."/>
            <person name="James T.Y."/>
            <person name="Grigoriev I.V."/>
        </authorList>
    </citation>
    <scope>NUCLEOTIDE SEQUENCE [LARGE SCALE GENOMIC DNA]</scope>
    <source>
        <strain evidence="14">ATCC 52028</strain>
    </source>
</reference>
<feature type="domain" description="V-type proton ATPase subunit S1/VOA1 transmembrane" evidence="12">
    <location>
        <begin position="255"/>
        <end position="291"/>
    </location>
</feature>
<organism evidence="13 14">
    <name type="scientific">Caulochytrium protostelioides</name>
    <dbReference type="NCBI Taxonomy" id="1555241"/>
    <lineage>
        <taxon>Eukaryota</taxon>
        <taxon>Fungi</taxon>
        <taxon>Fungi incertae sedis</taxon>
        <taxon>Chytridiomycota</taxon>
        <taxon>Chytridiomycota incertae sedis</taxon>
        <taxon>Chytridiomycetes</taxon>
        <taxon>Caulochytriales</taxon>
        <taxon>Caulochytriaceae</taxon>
        <taxon>Caulochytrium</taxon>
    </lineage>
</organism>